<dbReference type="Proteomes" id="UP000009168">
    <property type="component" value="Unassembled WGS sequence"/>
</dbReference>
<proteinExistence type="predicted"/>
<dbReference type="SUPFAM" id="SSF57850">
    <property type="entry name" value="RING/U-box"/>
    <property type="match status" value="1"/>
</dbReference>
<evidence type="ECO:0000259" key="3">
    <source>
        <dbReference type="PROSITE" id="PS50089"/>
    </source>
</evidence>
<accession>I7MKP7</accession>
<gene>
    <name evidence="4" type="ORF">TTHERM_00590250</name>
</gene>
<evidence type="ECO:0000256" key="2">
    <source>
        <dbReference type="SAM" id="MobiDB-lite"/>
    </source>
</evidence>
<dbReference type="InterPro" id="IPR013083">
    <property type="entry name" value="Znf_RING/FYVE/PHD"/>
</dbReference>
<feature type="compositionally biased region" description="Low complexity" evidence="2">
    <location>
        <begin position="294"/>
        <end position="315"/>
    </location>
</feature>
<keyword evidence="5" id="KW-1185">Reference proteome</keyword>
<dbReference type="EMBL" id="GG662637">
    <property type="protein sequence ID" value="EAR99687.2"/>
    <property type="molecule type" value="Genomic_DNA"/>
</dbReference>
<dbReference type="eggNOG" id="ENOG502RT2C">
    <property type="taxonomic scope" value="Eukaryota"/>
</dbReference>
<dbReference type="STRING" id="312017.I7MKP7"/>
<dbReference type="AlphaFoldDB" id="I7MKP7"/>
<keyword evidence="1" id="KW-0862">Zinc</keyword>
<dbReference type="GeneID" id="7841078"/>
<feature type="region of interest" description="Disordered" evidence="2">
    <location>
        <begin position="344"/>
        <end position="364"/>
    </location>
</feature>
<feature type="region of interest" description="Disordered" evidence="2">
    <location>
        <begin position="294"/>
        <end position="330"/>
    </location>
</feature>
<name>I7MKP7_TETTS</name>
<evidence type="ECO:0000313" key="4">
    <source>
        <dbReference type="EMBL" id="EAR99687.2"/>
    </source>
</evidence>
<dbReference type="PROSITE" id="PS50089">
    <property type="entry name" value="ZF_RING_2"/>
    <property type="match status" value="1"/>
</dbReference>
<dbReference type="RefSeq" id="XP_001019932.2">
    <property type="nucleotide sequence ID" value="XM_001019932.2"/>
</dbReference>
<dbReference type="SMART" id="SM00184">
    <property type="entry name" value="RING"/>
    <property type="match status" value="1"/>
</dbReference>
<dbReference type="KEGG" id="tet:TTHERM_00590250"/>
<dbReference type="Gene3D" id="3.30.40.10">
    <property type="entry name" value="Zinc/RING finger domain, C3HC4 (zinc finger)"/>
    <property type="match status" value="1"/>
</dbReference>
<dbReference type="GO" id="GO:0008270">
    <property type="term" value="F:zinc ion binding"/>
    <property type="evidence" value="ECO:0007669"/>
    <property type="project" value="UniProtKB-KW"/>
</dbReference>
<evidence type="ECO:0000256" key="1">
    <source>
        <dbReference type="PROSITE-ProRule" id="PRU00175"/>
    </source>
</evidence>
<dbReference type="Pfam" id="PF13920">
    <property type="entry name" value="zf-C3HC4_3"/>
    <property type="match status" value="1"/>
</dbReference>
<protein>
    <submittedName>
        <fullName evidence="4">Zinc finger, C3HC4 type (RING finger) protein</fullName>
    </submittedName>
</protein>
<dbReference type="InterPro" id="IPR001841">
    <property type="entry name" value="Znf_RING"/>
</dbReference>
<evidence type="ECO:0000313" key="5">
    <source>
        <dbReference type="Proteomes" id="UP000009168"/>
    </source>
</evidence>
<dbReference type="InParanoid" id="I7MKP7"/>
<sequence length="469" mass="54520">MSLIFKKKSIKNASSLFKLTEKEIEWVILVNNKSYYTIHFVYSDLANQKILKLNELTLLKANIKKDNLDHTFQIENIDFTIKYNKDQKQFQLLAYGNDIEQYSEENIKKQSFHKSATHSYSVGNQYQQPPIQNQYNSAQLGRSQTYSQPLQAQQAYQQNQQQAFKPNQQQVAPQQMMLPPEKQIEITENLVQMFDDVIDSCKLNKDVIDSEDLRELKKSIQIYQNSLTLCLNMNVSESMMDKLLKIIERINNSLRYYEKILTREIVIDNIDFGASRAQFNKQNNVAVAPQNQAQNQQNNNNNNDNLLLHNFSDSSNSDDDQKAPQQINHNYPQQPQSQVLFYQNQQMQKQASQQEAQSEALQQSYKQPNKMLLPSLPPQQIKQYPQVKLNEQLSPQPLNNSNKINNIQGQKQDIDDENMCIICMNEESAYTLIPCGHKKYCGACAEEMVKQKQCAFCRKPCQQSLRIFD</sequence>
<organism evidence="4 5">
    <name type="scientific">Tetrahymena thermophila (strain SB210)</name>
    <dbReference type="NCBI Taxonomy" id="312017"/>
    <lineage>
        <taxon>Eukaryota</taxon>
        <taxon>Sar</taxon>
        <taxon>Alveolata</taxon>
        <taxon>Ciliophora</taxon>
        <taxon>Intramacronucleata</taxon>
        <taxon>Oligohymenophorea</taxon>
        <taxon>Hymenostomatida</taxon>
        <taxon>Tetrahymenina</taxon>
        <taxon>Tetrahymenidae</taxon>
        <taxon>Tetrahymena</taxon>
    </lineage>
</organism>
<feature type="domain" description="RING-type" evidence="3">
    <location>
        <begin position="420"/>
        <end position="458"/>
    </location>
</feature>
<reference evidence="5" key="1">
    <citation type="journal article" date="2006" name="PLoS Biol.">
        <title>Macronuclear genome sequence of the ciliate Tetrahymena thermophila, a model eukaryote.</title>
        <authorList>
            <person name="Eisen J.A."/>
            <person name="Coyne R.S."/>
            <person name="Wu M."/>
            <person name="Wu D."/>
            <person name="Thiagarajan M."/>
            <person name="Wortman J.R."/>
            <person name="Badger J.H."/>
            <person name="Ren Q."/>
            <person name="Amedeo P."/>
            <person name="Jones K.M."/>
            <person name="Tallon L.J."/>
            <person name="Delcher A.L."/>
            <person name="Salzberg S.L."/>
            <person name="Silva J.C."/>
            <person name="Haas B.J."/>
            <person name="Majoros W.H."/>
            <person name="Farzad M."/>
            <person name="Carlton J.M."/>
            <person name="Smith R.K. Jr."/>
            <person name="Garg J."/>
            <person name="Pearlman R.E."/>
            <person name="Karrer K.M."/>
            <person name="Sun L."/>
            <person name="Manning G."/>
            <person name="Elde N.C."/>
            <person name="Turkewitz A.P."/>
            <person name="Asai D.J."/>
            <person name="Wilkes D.E."/>
            <person name="Wang Y."/>
            <person name="Cai H."/>
            <person name="Collins K."/>
            <person name="Stewart B.A."/>
            <person name="Lee S.R."/>
            <person name="Wilamowska K."/>
            <person name="Weinberg Z."/>
            <person name="Ruzzo W.L."/>
            <person name="Wloga D."/>
            <person name="Gaertig J."/>
            <person name="Frankel J."/>
            <person name="Tsao C.-C."/>
            <person name="Gorovsky M.A."/>
            <person name="Keeling P.J."/>
            <person name="Waller R.F."/>
            <person name="Patron N.J."/>
            <person name="Cherry J.M."/>
            <person name="Stover N.A."/>
            <person name="Krieger C.J."/>
            <person name="del Toro C."/>
            <person name="Ryder H.F."/>
            <person name="Williamson S.C."/>
            <person name="Barbeau R.A."/>
            <person name="Hamilton E.P."/>
            <person name="Orias E."/>
        </authorList>
    </citation>
    <scope>NUCLEOTIDE SEQUENCE [LARGE SCALE GENOMIC DNA]</scope>
    <source>
        <strain evidence="5">SB210</strain>
    </source>
</reference>
<keyword evidence="1" id="KW-0479">Metal-binding</keyword>
<keyword evidence="1" id="KW-0863">Zinc-finger</keyword>
<dbReference type="OrthoDB" id="1711136at2759"/>